<feature type="transmembrane region" description="Helical" evidence="6">
    <location>
        <begin position="214"/>
        <end position="234"/>
    </location>
</feature>
<dbReference type="EMBL" id="JAVRHU010000001">
    <property type="protein sequence ID" value="MDT0620226.1"/>
    <property type="molecule type" value="Genomic_DNA"/>
</dbReference>
<keyword evidence="8" id="KW-1185">Reference proteome</keyword>
<organism evidence="7 8">
    <name type="scientific">Croceitalea vernalis</name>
    <dbReference type="NCBI Taxonomy" id="3075599"/>
    <lineage>
        <taxon>Bacteria</taxon>
        <taxon>Pseudomonadati</taxon>
        <taxon>Bacteroidota</taxon>
        <taxon>Flavobacteriia</taxon>
        <taxon>Flavobacteriales</taxon>
        <taxon>Flavobacteriaceae</taxon>
        <taxon>Croceitalea</taxon>
    </lineage>
</organism>
<gene>
    <name evidence="7" type="ORF">RM520_01240</name>
</gene>
<reference evidence="7 8" key="1">
    <citation type="submission" date="2023-09" db="EMBL/GenBank/DDBJ databases">
        <authorList>
            <person name="Rey-Velasco X."/>
        </authorList>
    </citation>
    <scope>NUCLEOTIDE SEQUENCE [LARGE SCALE GENOMIC DNA]</scope>
    <source>
        <strain evidence="7 8">P007</strain>
    </source>
</reference>
<keyword evidence="2" id="KW-1003">Cell membrane</keyword>
<dbReference type="NCBIfam" id="TIGR00374">
    <property type="entry name" value="flippase-like domain"/>
    <property type="match status" value="1"/>
</dbReference>
<proteinExistence type="predicted"/>
<evidence type="ECO:0000256" key="5">
    <source>
        <dbReference type="ARBA" id="ARBA00023136"/>
    </source>
</evidence>
<dbReference type="RefSeq" id="WP_311383892.1">
    <property type="nucleotide sequence ID" value="NZ_JAVRHU010000001.1"/>
</dbReference>
<evidence type="ECO:0000256" key="2">
    <source>
        <dbReference type="ARBA" id="ARBA00022475"/>
    </source>
</evidence>
<sequence>MTPSFKKILKIVVPILLGVGLVWYSYFSTTPEDRKIIIENISKANPFWVGLSILIGILSHVSRAIRWNYLLNPLNYRPRLSNNILIILTSYLANLGIPRSGEFLRATALTTYEKVPFEKGFGTIVTERVIDLLMLFIIIAFTLVLQTDIILNFLNNYGINLIGSLIFLTICILGLLSAVFLIRKSTTGFALKLKTFLNGMLEGVSSILKMKSKWLFVLHTLIIWGCYIAMFWVIKYTVTETIDLTFSQILVAFIAGAFAMSTTNGGIGAYPIAVTAALSLFDITEVSGKAFGWIMWISQTLMIVVFGAISFLLLPLLNRNR</sequence>
<evidence type="ECO:0000256" key="3">
    <source>
        <dbReference type="ARBA" id="ARBA00022692"/>
    </source>
</evidence>
<feature type="transmembrane region" description="Helical" evidence="6">
    <location>
        <begin position="129"/>
        <end position="151"/>
    </location>
</feature>
<accession>A0ABU3BCM8</accession>
<keyword evidence="3 6" id="KW-0812">Transmembrane</keyword>
<feature type="transmembrane region" description="Helical" evidence="6">
    <location>
        <begin position="7"/>
        <end position="27"/>
    </location>
</feature>
<keyword evidence="4 6" id="KW-1133">Transmembrane helix</keyword>
<dbReference type="InterPro" id="IPR022791">
    <property type="entry name" value="L-PG_synthase/AglD"/>
</dbReference>
<dbReference type="PANTHER" id="PTHR39087:SF2">
    <property type="entry name" value="UPF0104 MEMBRANE PROTEIN MJ1595"/>
    <property type="match status" value="1"/>
</dbReference>
<evidence type="ECO:0000256" key="6">
    <source>
        <dbReference type="SAM" id="Phobius"/>
    </source>
</evidence>
<dbReference type="PANTHER" id="PTHR39087">
    <property type="entry name" value="UPF0104 MEMBRANE PROTEIN MJ1595"/>
    <property type="match status" value="1"/>
</dbReference>
<feature type="transmembrane region" description="Helical" evidence="6">
    <location>
        <begin position="47"/>
        <end position="65"/>
    </location>
</feature>
<dbReference type="Proteomes" id="UP001250662">
    <property type="component" value="Unassembled WGS sequence"/>
</dbReference>
<feature type="transmembrane region" description="Helical" evidence="6">
    <location>
        <begin position="293"/>
        <end position="317"/>
    </location>
</feature>
<comment type="subcellular location">
    <subcellularLocation>
        <location evidence="1">Cell membrane</location>
        <topology evidence="1">Multi-pass membrane protein</topology>
    </subcellularLocation>
</comment>
<name>A0ABU3BCM8_9FLAO</name>
<feature type="transmembrane region" description="Helical" evidence="6">
    <location>
        <begin position="157"/>
        <end position="182"/>
    </location>
</feature>
<protein>
    <submittedName>
        <fullName evidence="7">Lysylphosphatidylglycerol synthase transmembrane domain-containing protein</fullName>
    </submittedName>
</protein>
<comment type="caution">
    <text evidence="7">The sequence shown here is derived from an EMBL/GenBank/DDBJ whole genome shotgun (WGS) entry which is preliminary data.</text>
</comment>
<dbReference type="Pfam" id="PF03706">
    <property type="entry name" value="LPG_synthase_TM"/>
    <property type="match status" value="1"/>
</dbReference>
<evidence type="ECO:0000256" key="1">
    <source>
        <dbReference type="ARBA" id="ARBA00004651"/>
    </source>
</evidence>
<evidence type="ECO:0000256" key="4">
    <source>
        <dbReference type="ARBA" id="ARBA00022989"/>
    </source>
</evidence>
<evidence type="ECO:0000313" key="8">
    <source>
        <dbReference type="Proteomes" id="UP001250662"/>
    </source>
</evidence>
<evidence type="ECO:0000313" key="7">
    <source>
        <dbReference type="EMBL" id="MDT0620226.1"/>
    </source>
</evidence>
<feature type="transmembrane region" description="Helical" evidence="6">
    <location>
        <begin position="246"/>
        <end position="273"/>
    </location>
</feature>
<keyword evidence="5 6" id="KW-0472">Membrane</keyword>